<keyword evidence="7 15" id="KW-0747">Spliceosome</keyword>
<evidence type="ECO:0000256" key="2">
    <source>
        <dbReference type="ARBA" id="ARBA00004906"/>
    </source>
</evidence>
<dbReference type="EMBL" id="JH795875">
    <property type="protein sequence ID" value="EJT97977.1"/>
    <property type="molecule type" value="Genomic_DNA"/>
</dbReference>
<dbReference type="GO" id="GO:0005737">
    <property type="term" value="C:cytoplasm"/>
    <property type="evidence" value="ECO:0007669"/>
    <property type="project" value="TreeGrafter"/>
</dbReference>
<dbReference type="UniPathway" id="UPA00143"/>
<evidence type="ECO:0000256" key="1">
    <source>
        <dbReference type="ARBA" id="ARBA00004123"/>
    </source>
</evidence>
<dbReference type="InterPro" id="IPR038959">
    <property type="entry name" value="Prp19"/>
</dbReference>
<dbReference type="PROSITE" id="PS50082">
    <property type="entry name" value="WD_REPEATS_2"/>
    <property type="match status" value="2"/>
</dbReference>
<feature type="compositionally biased region" description="Low complexity" evidence="16">
    <location>
        <begin position="188"/>
        <end position="204"/>
    </location>
</feature>
<dbReference type="CDD" id="cd16656">
    <property type="entry name" value="RING-Ubox_PRP19"/>
    <property type="match status" value="1"/>
</dbReference>
<evidence type="ECO:0000256" key="7">
    <source>
        <dbReference type="ARBA" id="ARBA00022728"/>
    </source>
</evidence>
<protein>
    <recommendedName>
        <fullName evidence="15">Pre-mRNA-processing factor 19</fullName>
        <ecNumber evidence="15">2.3.2.27</ecNumber>
    </recommendedName>
</protein>
<dbReference type="Pfam" id="PF08606">
    <property type="entry name" value="Prp19"/>
    <property type="match status" value="1"/>
</dbReference>
<dbReference type="OMA" id="SLDQHWA"/>
<dbReference type="FunFam" id="3.30.40.10:FF:000027">
    <property type="entry name" value="Pre-mRNA-processing factor 19, putative"/>
    <property type="match status" value="1"/>
</dbReference>
<evidence type="ECO:0000256" key="9">
    <source>
        <dbReference type="ARBA" id="ARBA00022763"/>
    </source>
</evidence>
<keyword evidence="12 15" id="KW-0234">DNA repair</keyword>
<evidence type="ECO:0000256" key="15">
    <source>
        <dbReference type="RuleBase" id="RU367101"/>
    </source>
</evidence>
<dbReference type="GO" id="GO:0000974">
    <property type="term" value="C:Prp19 complex"/>
    <property type="evidence" value="ECO:0007669"/>
    <property type="project" value="UniProtKB-UniRule"/>
</dbReference>
<sequence length="498" mass="52581">MSFFCAISGEPPQNPVISPKSGLVYERRLIVAQLNQHGTEPNGEALNEDDLIPVKASPNAAPPRPPALTSVPALLHTLQSEWDSLMLETASLRQQYIATRQELAHALYQSDAATRVVARLVRERDEAREALANVRAATGMAVPAPAEAAEDVEMSATAEPEALPEDIQQVIDSTHATLSASRKKRKTPAVPSPARFAPAPSSAFPAQGGNSTAFTLAPGISSTAYLTGSEDGAVRVWDNGEVLASLSGHTTRITALASATRAEGPAYIVSGSADGSIRLWSASAPFAQQAWSQIHGGAITGLALHPSGELLLSSSADGAFSLLRLPSLDQVFLTRPNPSGEGFSSLALHPDGVLLALGLSSTAKIQIYDLRTRALAAEFVLPEGGSVPSLSFSENGYSLASCAKGVQEIVVWDLRKLAIQKQLPASGPVRSVAYDVEGAFLGAVEEEGTVEAWAHKGWVKIWQGQATGETIKWAKDSVWVSGEEGVSTWQPEESFVVV</sequence>
<dbReference type="GO" id="GO:0061630">
    <property type="term" value="F:ubiquitin protein ligase activity"/>
    <property type="evidence" value="ECO:0007669"/>
    <property type="project" value="UniProtKB-UniRule"/>
</dbReference>
<dbReference type="RefSeq" id="XP_040624875.1">
    <property type="nucleotide sequence ID" value="XM_040775951.1"/>
</dbReference>
<keyword evidence="19" id="KW-1185">Reference proteome</keyword>
<feature type="repeat" description="WD" evidence="14">
    <location>
        <begin position="225"/>
        <end position="238"/>
    </location>
</feature>
<evidence type="ECO:0000256" key="4">
    <source>
        <dbReference type="ARBA" id="ARBA00022574"/>
    </source>
</evidence>
<evidence type="ECO:0000256" key="10">
    <source>
        <dbReference type="ARBA" id="ARBA00022786"/>
    </source>
</evidence>
<evidence type="ECO:0000313" key="18">
    <source>
        <dbReference type="EMBL" id="EJT97977.1"/>
    </source>
</evidence>
<keyword evidence="9 15" id="KW-0227">DNA damage</keyword>
<comment type="subcellular location">
    <subcellularLocation>
        <location evidence="1 15">Nucleus</location>
    </subcellularLocation>
</comment>
<dbReference type="EC" id="2.3.2.27" evidence="15"/>
<dbReference type="SMART" id="SM00320">
    <property type="entry name" value="WD40"/>
    <property type="match status" value="5"/>
</dbReference>
<feature type="region of interest" description="Disordered" evidence="16">
    <location>
        <begin position="176"/>
        <end position="204"/>
    </location>
</feature>
<keyword evidence="10 15" id="KW-0833">Ubl conjugation pathway</keyword>
<comment type="function">
    <text evidence="15">Ubiquitin-protein ligase which is mainly involved pre-mRNA splicing and DNA repair. Required for pre-mRNA splicing as component of the spliceosome.</text>
</comment>
<dbReference type="HOGENOM" id="CLU_023894_0_1_1"/>
<dbReference type="GO" id="GO:0070534">
    <property type="term" value="P:protein K63-linked ubiquitination"/>
    <property type="evidence" value="ECO:0007669"/>
    <property type="project" value="UniProtKB-UniRule"/>
</dbReference>
<evidence type="ECO:0000256" key="8">
    <source>
        <dbReference type="ARBA" id="ARBA00022737"/>
    </source>
</evidence>
<feature type="repeat" description="WD" evidence="14">
    <location>
        <begin position="246"/>
        <end position="281"/>
    </location>
</feature>
<dbReference type="OrthoDB" id="687049at2759"/>
<dbReference type="Gene3D" id="2.130.10.10">
    <property type="entry name" value="YVTN repeat-like/Quinoprotein amine dehydrogenase"/>
    <property type="match status" value="1"/>
</dbReference>
<comment type="pathway">
    <text evidence="2 15">Protein modification; protein ubiquitination.</text>
</comment>
<accession>M5G2I7</accession>
<evidence type="ECO:0000259" key="17">
    <source>
        <dbReference type="PROSITE" id="PS51698"/>
    </source>
</evidence>
<evidence type="ECO:0000256" key="6">
    <source>
        <dbReference type="ARBA" id="ARBA00022679"/>
    </source>
</evidence>
<evidence type="ECO:0000256" key="14">
    <source>
        <dbReference type="PROSITE-ProRule" id="PRU00221"/>
    </source>
</evidence>
<organism evidence="18 19">
    <name type="scientific">Dacryopinax primogenitus (strain DJM 731)</name>
    <name type="common">Brown rot fungus</name>
    <dbReference type="NCBI Taxonomy" id="1858805"/>
    <lineage>
        <taxon>Eukaryota</taxon>
        <taxon>Fungi</taxon>
        <taxon>Dikarya</taxon>
        <taxon>Basidiomycota</taxon>
        <taxon>Agaricomycotina</taxon>
        <taxon>Dacrymycetes</taxon>
        <taxon>Dacrymycetales</taxon>
        <taxon>Dacrymycetaceae</taxon>
        <taxon>Dacryopinax</taxon>
    </lineage>
</organism>
<dbReference type="SUPFAM" id="SSF50978">
    <property type="entry name" value="WD40 repeat-like"/>
    <property type="match status" value="1"/>
</dbReference>
<dbReference type="GO" id="GO:0000398">
    <property type="term" value="P:mRNA splicing, via spliceosome"/>
    <property type="evidence" value="ECO:0007669"/>
    <property type="project" value="InterPro"/>
</dbReference>
<dbReference type="InterPro" id="IPR015943">
    <property type="entry name" value="WD40/YVTN_repeat-like_dom_sf"/>
</dbReference>
<dbReference type="InterPro" id="IPR013915">
    <property type="entry name" value="Prp19_cc"/>
</dbReference>
<evidence type="ECO:0000256" key="13">
    <source>
        <dbReference type="ARBA" id="ARBA00023242"/>
    </source>
</evidence>
<dbReference type="GO" id="GO:0006281">
    <property type="term" value="P:DNA repair"/>
    <property type="evidence" value="ECO:0007669"/>
    <property type="project" value="UniProtKB-KW"/>
</dbReference>
<dbReference type="SMART" id="SM00504">
    <property type="entry name" value="Ubox"/>
    <property type="match status" value="1"/>
</dbReference>
<keyword evidence="4 14" id="KW-0853">WD repeat</keyword>
<keyword evidence="11 15" id="KW-0508">mRNA splicing</keyword>
<dbReference type="PROSITE" id="PS51698">
    <property type="entry name" value="U_BOX"/>
    <property type="match status" value="1"/>
</dbReference>
<dbReference type="Proteomes" id="UP000030653">
    <property type="component" value="Unassembled WGS sequence"/>
</dbReference>
<dbReference type="InterPro" id="IPR003613">
    <property type="entry name" value="Ubox_domain"/>
</dbReference>
<name>M5G2I7_DACPD</name>
<evidence type="ECO:0000256" key="16">
    <source>
        <dbReference type="SAM" id="MobiDB-lite"/>
    </source>
</evidence>
<dbReference type="PROSITE" id="PS50294">
    <property type="entry name" value="WD_REPEATS_REGION"/>
    <property type="match status" value="1"/>
</dbReference>
<dbReference type="InterPro" id="IPR013083">
    <property type="entry name" value="Znf_RING/FYVE/PHD"/>
</dbReference>
<evidence type="ECO:0000256" key="5">
    <source>
        <dbReference type="ARBA" id="ARBA00022664"/>
    </source>
</evidence>
<dbReference type="GO" id="GO:0071006">
    <property type="term" value="C:U2-type catalytic step 1 spliceosome"/>
    <property type="evidence" value="ECO:0007669"/>
    <property type="project" value="TreeGrafter"/>
</dbReference>
<comment type="subunit">
    <text evidence="15">Homotetramer.</text>
</comment>
<dbReference type="Pfam" id="PF00400">
    <property type="entry name" value="WD40"/>
    <property type="match status" value="3"/>
</dbReference>
<dbReference type="InterPro" id="IPR055340">
    <property type="entry name" value="RING-Ubox_PRP19"/>
</dbReference>
<dbReference type="PANTHER" id="PTHR43995">
    <property type="entry name" value="PRE-MRNA-PROCESSING FACTOR 19"/>
    <property type="match status" value="1"/>
</dbReference>
<proteinExistence type="inferred from homology"/>
<dbReference type="STRING" id="1858805.M5G2I7"/>
<dbReference type="AlphaFoldDB" id="M5G2I7"/>
<dbReference type="SUPFAM" id="SSF57850">
    <property type="entry name" value="RING/U-box"/>
    <property type="match status" value="1"/>
</dbReference>
<dbReference type="PANTHER" id="PTHR43995:SF1">
    <property type="entry name" value="PRE-MRNA-PROCESSING FACTOR 19"/>
    <property type="match status" value="1"/>
</dbReference>
<dbReference type="GeneID" id="63691013"/>
<dbReference type="InterPro" id="IPR001680">
    <property type="entry name" value="WD40_rpt"/>
</dbReference>
<evidence type="ECO:0000256" key="12">
    <source>
        <dbReference type="ARBA" id="ARBA00023204"/>
    </source>
</evidence>
<evidence type="ECO:0000313" key="19">
    <source>
        <dbReference type="Proteomes" id="UP000030653"/>
    </source>
</evidence>
<gene>
    <name evidence="18" type="ORF">DACRYDRAFT_71684</name>
</gene>
<comment type="catalytic activity">
    <reaction evidence="15">
        <text>S-ubiquitinyl-[E2 ubiquitin-conjugating enzyme]-L-cysteine + [acceptor protein]-L-lysine = [E2 ubiquitin-conjugating enzyme]-L-cysteine + N(6)-ubiquitinyl-[acceptor protein]-L-lysine.</text>
        <dbReference type="EC" id="2.3.2.27"/>
    </reaction>
</comment>
<keyword evidence="6 15" id="KW-0808">Transferase</keyword>
<comment type="similarity">
    <text evidence="3 15">Belongs to the WD repeat PRP19 family.</text>
</comment>
<evidence type="ECO:0000256" key="3">
    <source>
        <dbReference type="ARBA" id="ARBA00006388"/>
    </source>
</evidence>
<keyword evidence="8" id="KW-0677">Repeat</keyword>
<dbReference type="InterPro" id="IPR036322">
    <property type="entry name" value="WD40_repeat_dom_sf"/>
</dbReference>
<keyword evidence="13 15" id="KW-0539">Nucleus</keyword>
<keyword evidence="5 15" id="KW-0507">mRNA processing</keyword>
<dbReference type="Gene3D" id="3.30.40.10">
    <property type="entry name" value="Zinc/RING finger domain, C3HC4 (zinc finger)"/>
    <property type="match status" value="1"/>
</dbReference>
<feature type="domain" description="U-box" evidence="17">
    <location>
        <begin position="1"/>
        <end position="71"/>
    </location>
</feature>
<evidence type="ECO:0000256" key="11">
    <source>
        <dbReference type="ARBA" id="ARBA00023187"/>
    </source>
</evidence>
<reference evidence="18 19" key="1">
    <citation type="journal article" date="2012" name="Science">
        <title>The Paleozoic origin of enzymatic lignin decomposition reconstructed from 31 fungal genomes.</title>
        <authorList>
            <person name="Floudas D."/>
            <person name="Binder M."/>
            <person name="Riley R."/>
            <person name="Barry K."/>
            <person name="Blanchette R.A."/>
            <person name="Henrissat B."/>
            <person name="Martinez A.T."/>
            <person name="Otillar R."/>
            <person name="Spatafora J.W."/>
            <person name="Yadav J.S."/>
            <person name="Aerts A."/>
            <person name="Benoit I."/>
            <person name="Boyd A."/>
            <person name="Carlson A."/>
            <person name="Copeland A."/>
            <person name="Coutinho P.M."/>
            <person name="de Vries R.P."/>
            <person name="Ferreira P."/>
            <person name="Findley K."/>
            <person name="Foster B."/>
            <person name="Gaskell J."/>
            <person name="Glotzer D."/>
            <person name="Gorecki P."/>
            <person name="Heitman J."/>
            <person name="Hesse C."/>
            <person name="Hori C."/>
            <person name="Igarashi K."/>
            <person name="Jurgens J.A."/>
            <person name="Kallen N."/>
            <person name="Kersten P."/>
            <person name="Kohler A."/>
            <person name="Kuees U."/>
            <person name="Kumar T.K.A."/>
            <person name="Kuo A."/>
            <person name="LaButti K."/>
            <person name="Larrondo L.F."/>
            <person name="Lindquist E."/>
            <person name="Ling A."/>
            <person name="Lombard V."/>
            <person name="Lucas S."/>
            <person name="Lundell T."/>
            <person name="Martin R."/>
            <person name="McLaughlin D.J."/>
            <person name="Morgenstern I."/>
            <person name="Morin E."/>
            <person name="Murat C."/>
            <person name="Nagy L.G."/>
            <person name="Nolan M."/>
            <person name="Ohm R.A."/>
            <person name="Patyshakuliyeva A."/>
            <person name="Rokas A."/>
            <person name="Ruiz-Duenas F.J."/>
            <person name="Sabat G."/>
            <person name="Salamov A."/>
            <person name="Samejima M."/>
            <person name="Schmutz J."/>
            <person name="Slot J.C."/>
            <person name="St John F."/>
            <person name="Stenlid J."/>
            <person name="Sun H."/>
            <person name="Sun S."/>
            <person name="Syed K."/>
            <person name="Tsang A."/>
            <person name="Wiebenga A."/>
            <person name="Young D."/>
            <person name="Pisabarro A."/>
            <person name="Eastwood D.C."/>
            <person name="Martin F."/>
            <person name="Cullen D."/>
            <person name="Grigoriev I.V."/>
            <person name="Hibbett D.S."/>
        </authorList>
    </citation>
    <scope>NUCLEOTIDE SEQUENCE [LARGE SCALE GENOMIC DNA]</scope>
    <source>
        <strain evidence="18 19">DJM-731 SS1</strain>
    </source>
</reference>